<evidence type="ECO:0000313" key="4">
    <source>
        <dbReference type="Proteomes" id="UP000224567"/>
    </source>
</evidence>
<sequence length="168" mass="17875">MATSPHLTLPLFIALFFFSTPTLSRKILLKDTSIAPSPSDDALTTVSSPVEAPSTSGEITISPSPRDSSPVEAPSASEEIPISPSPRDSSGDIVPSPPAPAPERICGGHPHEGHHPPGIGHHKPYIKCHHEGHHQELDQPHVQEPALTPEVSSEVSESIDDDFSFLVL</sequence>
<dbReference type="Proteomes" id="UP000224567">
    <property type="component" value="Unassembled WGS sequence"/>
</dbReference>
<reference evidence="4" key="2">
    <citation type="journal article" date="2017" name="J. Anim. Genet.">
        <title>Multiple reference genome sequences of hot pepper reveal the massive evolution of plant disease resistance genes by retroduplication.</title>
        <authorList>
            <person name="Kim S."/>
            <person name="Park J."/>
            <person name="Yeom S.-I."/>
            <person name="Kim Y.-M."/>
            <person name="Seo E."/>
            <person name="Kim K.-T."/>
            <person name="Kim M.-S."/>
            <person name="Lee J.M."/>
            <person name="Cheong K."/>
            <person name="Shin H.-S."/>
            <person name="Kim S.-B."/>
            <person name="Han K."/>
            <person name="Lee J."/>
            <person name="Park M."/>
            <person name="Lee H.-A."/>
            <person name="Lee H.-Y."/>
            <person name="Lee Y."/>
            <person name="Oh S."/>
            <person name="Lee J.H."/>
            <person name="Choi E."/>
            <person name="Choi E."/>
            <person name="Lee S.E."/>
            <person name="Jeon J."/>
            <person name="Kim H."/>
            <person name="Choi G."/>
            <person name="Song H."/>
            <person name="Lee J."/>
            <person name="Lee S.-C."/>
            <person name="Kwon J.-K."/>
            <person name="Lee H.-Y."/>
            <person name="Koo N."/>
            <person name="Hong Y."/>
            <person name="Kim R.W."/>
            <person name="Kang W.-H."/>
            <person name="Huh J.H."/>
            <person name="Kang B.-C."/>
            <person name="Yang T.-J."/>
            <person name="Lee Y.-H."/>
            <person name="Bennetzen J.L."/>
            <person name="Choi D."/>
        </authorList>
    </citation>
    <scope>NUCLEOTIDE SEQUENCE [LARGE SCALE GENOMIC DNA]</scope>
    <source>
        <strain evidence="4">cv. PBC81</strain>
    </source>
</reference>
<gene>
    <name evidence="3" type="ORF">CQW23_22586</name>
</gene>
<name>A0A2G2W1D8_CAPBA</name>
<dbReference type="AlphaFoldDB" id="A0A2G2W1D8"/>
<dbReference type="EMBL" id="MLFT02000009">
    <property type="protein sequence ID" value="PHT39013.1"/>
    <property type="molecule type" value="Genomic_DNA"/>
</dbReference>
<feature type="compositionally biased region" description="Polar residues" evidence="1">
    <location>
        <begin position="42"/>
        <end position="67"/>
    </location>
</feature>
<proteinExistence type="predicted"/>
<reference evidence="3 4" key="1">
    <citation type="journal article" date="2017" name="Genome Biol.">
        <title>New reference genome sequences of hot pepper reveal the massive evolution of plant disease-resistance genes by retroduplication.</title>
        <authorList>
            <person name="Kim S."/>
            <person name="Park J."/>
            <person name="Yeom S.I."/>
            <person name="Kim Y.M."/>
            <person name="Seo E."/>
            <person name="Kim K.T."/>
            <person name="Kim M.S."/>
            <person name="Lee J.M."/>
            <person name="Cheong K."/>
            <person name="Shin H.S."/>
            <person name="Kim S.B."/>
            <person name="Han K."/>
            <person name="Lee J."/>
            <person name="Park M."/>
            <person name="Lee H.A."/>
            <person name="Lee H.Y."/>
            <person name="Lee Y."/>
            <person name="Oh S."/>
            <person name="Lee J.H."/>
            <person name="Choi E."/>
            <person name="Choi E."/>
            <person name="Lee S.E."/>
            <person name="Jeon J."/>
            <person name="Kim H."/>
            <person name="Choi G."/>
            <person name="Song H."/>
            <person name="Lee J."/>
            <person name="Lee S.C."/>
            <person name="Kwon J.K."/>
            <person name="Lee H.Y."/>
            <person name="Koo N."/>
            <person name="Hong Y."/>
            <person name="Kim R.W."/>
            <person name="Kang W.H."/>
            <person name="Huh J.H."/>
            <person name="Kang B.C."/>
            <person name="Yang T.J."/>
            <person name="Lee Y.H."/>
            <person name="Bennetzen J.L."/>
            <person name="Choi D."/>
        </authorList>
    </citation>
    <scope>NUCLEOTIDE SEQUENCE [LARGE SCALE GENOMIC DNA]</scope>
    <source>
        <strain evidence="4">cv. PBC81</strain>
    </source>
</reference>
<keyword evidence="4" id="KW-1185">Reference proteome</keyword>
<feature type="chain" id="PRO_5013921917" evidence="2">
    <location>
        <begin position="25"/>
        <end position="168"/>
    </location>
</feature>
<feature type="signal peptide" evidence="2">
    <location>
        <begin position="1"/>
        <end position="24"/>
    </location>
</feature>
<protein>
    <submittedName>
        <fullName evidence="3">Uncharacterized protein</fullName>
    </submittedName>
</protein>
<accession>A0A2G2W1D8</accession>
<evidence type="ECO:0000313" key="3">
    <source>
        <dbReference type="EMBL" id="PHT39013.1"/>
    </source>
</evidence>
<evidence type="ECO:0000256" key="1">
    <source>
        <dbReference type="SAM" id="MobiDB-lite"/>
    </source>
</evidence>
<keyword evidence="2" id="KW-0732">Signal</keyword>
<feature type="compositionally biased region" description="Basic residues" evidence="1">
    <location>
        <begin position="120"/>
        <end position="132"/>
    </location>
</feature>
<organism evidence="3 4">
    <name type="scientific">Capsicum baccatum</name>
    <name type="common">Peruvian pepper</name>
    <dbReference type="NCBI Taxonomy" id="33114"/>
    <lineage>
        <taxon>Eukaryota</taxon>
        <taxon>Viridiplantae</taxon>
        <taxon>Streptophyta</taxon>
        <taxon>Embryophyta</taxon>
        <taxon>Tracheophyta</taxon>
        <taxon>Spermatophyta</taxon>
        <taxon>Magnoliopsida</taxon>
        <taxon>eudicotyledons</taxon>
        <taxon>Gunneridae</taxon>
        <taxon>Pentapetalae</taxon>
        <taxon>asterids</taxon>
        <taxon>lamiids</taxon>
        <taxon>Solanales</taxon>
        <taxon>Solanaceae</taxon>
        <taxon>Solanoideae</taxon>
        <taxon>Capsiceae</taxon>
        <taxon>Capsicum</taxon>
    </lineage>
</organism>
<evidence type="ECO:0000256" key="2">
    <source>
        <dbReference type="SAM" id="SignalP"/>
    </source>
</evidence>
<comment type="caution">
    <text evidence="3">The sequence shown here is derived from an EMBL/GenBank/DDBJ whole genome shotgun (WGS) entry which is preliminary data.</text>
</comment>
<dbReference type="OrthoDB" id="10410163at2759"/>
<feature type="compositionally biased region" description="Low complexity" evidence="1">
    <location>
        <begin position="68"/>
        <end position="86"/>
    </location>
</feature>
<feature type="region of interest" description="Disordered" evidence="1">
    <location>
        <begin position="32"/>
        <end position="159"/>
    </location>
</feature>